<dbReference type="RefSeq" id="WP_153224370.1">
    <property type="nucleotide sequence ID" value="NZ_JASHDG010000001.1"/>
</dbReference>
<comment type="caution">
    <text evidence="1">The sequence shown here is derived from an EMBL/GenBank/DDBJ whole genome shotgun (WGS) entry which is preliminary data.</text>
</comment>
<proteinExistence type="predicted"/>
<dbReference type="EMBL" id="WIJP01000018">
    <property type="protein sequence ID" value="MQQ30621.1"/>
    <property type="molecule type" value="Genomic_DNA"/>
</dbReference>
<organism evidence="1 2">
    <name type="scientific">Streptococcus mitis</name>
    <dbReference type="NCBI Taxonomy" id="28037"/>
    <lineage>
        <taxon>Bacteria</taxon>
        <taxon>Bacillati</taxon>
        <taxon>Bacillota</taxon>
        <taxon>Bacilli</taxon>
        <taxon>Lactobacillales</taxon>
        <taxon>Streptococcaceae</taxon>
        <taxon>Streptococcus</taxon>
        <taxon>Streptococcus mitis group</taxon>
    </lineage>
</organism>
<gene>
    <name evidence="1" type="ORF">GEZ84_09765</name>
</gene>
<reference evidence="1 2" key="1">
    <citation type="submission" date="2019-10" db="EMBL/GenBank/DDBJ databases">
        <title>Streptococcus mitis of the oral and urogenital tracts.</title>
        <authorList>
            <person name="Price T."/>
            <person name="Mores C.R."/>
            <person name="Putonti C."/>
            <person name="Wolfe A.J."/>
        </authorList>
    </citation>
    <scope>NUCLEOTIDE SEQUENCE [LARGE SCALE GENOMIC DNA]</scope>
    <source>
        <strain evidence="1 2">SM10</strain>
    </source>
</reference>
<evidence type="ECO:0000313" key="2">
    <source>
        <dbReference type="Proteomes" id="UP000438885"/>
    </source>
</evidence>
<protein>
    <submittedName>
        <fullName evidence="1">Uncharacterized protein</fullName>
    </submittedName>
</protein>
<dbReference type="AlphaFoldDB" id="A0A6I1TY80"/>
<sequence length="259" mass="30364">MLKKSFDECYCTLIHDIATLDDIADFVESHDGKLGNYEGTMFCPECRSAELSYVHKTSKKRAFLRRKSSSRHLPYCSYIHEYSSIQFSKEYYESLTDGQIQDKMASMMRLLLRDPLVNREITTQATNNVEVDNPLLLKKEKNGQQIRRSLRRKKLSTWLGEEIAGDLYLFYGEVKLKVRRIEKTNEAGESYFYCFLDIFCENKNREWKKKTQIYRGATEDSIDENQIYHFVAVGKLDFSNGFPKLELSNKQSLLFKVVE</sequence>
<dbReference type="Proteomes" id="UP000438885">
    <property type="component" value="Unassembled WGS sequence"/>
</dbReference>
<evidence type="ECO:0000313" key="1">
    <source>
        <dbReference type="EMBL" id="MQQ30621.1"/>
    </source>
</evidence>
<name>A0A6I1TY80_STRMT</name>
<accession>A0A6I1TY80</accession>